<organism evidence="1 2">
    <name type="scientific">Gossypium laxum</name>
    <dbReference type="NCBI Taxonomy" id="34288"/>
    <lineage>
        <taxon>Eukaryota</taxon>
        <taxon>Viridiplantae</taxon>
        <taxon>Streptophyta</taxon>
        <taxon>Embryophyta</taxon>
        <taxon>Tracheophyta</taxon>
        <taxon>Spermatophyta</taxon>
        <taxon>Magnoliopsida</taxon>
        <taxon>eudicotyledons</taxon>
        <taxon>Gunneridae</taxon>
        <taxon>Pentapetalae</taxon>
        <taxon>rosids</taxon>
        <taxon>malvids</taxon>
        <taxon>Malvales</taxon>
        <taxon>Malvaceae</taxon>
        <taxon>Malvoideae</taxon>
        <taxon>Gossypium</taxon>
    </lineage>
</organism>
<name>A0A7J8ZBY0_9ROSI</name>
<sequence>MRLDSYSTLIMGICLICLT</sequence>
<accession>A0A7J8ZBY0</accession>
<reference evidence="1 2" key="1">
    <citation type="journal article" date="2019" name="Genome Biol. Evol.">
        <title>Insights into the evolution of the New World diploid cottons (Gossypium, subgenus Houzingenia) based on genome sequencing.</title>
        <authorList>
            <person name="Grover C.E."/>
            <person name="Arick M.A. 2nd"/>
            <person name="Thrash A."/>
            <person name="Conover J.L."/>
            <person name="Sanders W.S."/>
            <person name="Peterson D.G."/>
            <person name="Frelichowski J.E."/>
            <person name="Scheffler J.A."/>
            <person name="Scheffler B.E."/>
            <person name="Wendel J.F."/>
        </authorList>
    </citation>
    <scope>NUCLEOTIDE SEQUENCE [LARGE SCALE GENOMIC DNA]</scope>
    <source>
        <strain evidence="1">4</strain>
        <tissue evidence="1">Leaf</tissue>
    </source>
</reference>
<keyword evidence="2" id="KW-1185">Reference proteome</keyword>
<dbReference type="AlphaFoldDB" id="A0A7J8ZBY0"/>
<proteinExistence type="predicted"/>
<protein>
    <submittedName>
        <fullName evidence="1">Uncharacterized protein</fullName>
    </submittedName>
</protein>
<dbReference type="Proteomes" id="UP000593574">
    <property type="component" value="Unassembled WGS sequence"/>
</dbReference>
<dbReference type="EMBL" id="JABEZV010000004">
    <property type="protein sequence ID" value="MBA0709333.1"/>
    <property type="molecule type" value="Genomic_DNA"/>
</dbReference>
<evidence type="ECO:0000313" key="2">
    <source>
        <dbReference type="Proteomes" id="UP000593574"/>
    </source>
</evidence>
<evidence type="ECO:0000313" key="1">
    <source>
        <dbReference type="EMBL" id="MBA0709333.1"/>
    </source>
</evidence>
<gene>
    <name evidence="1" type="ORF">Golax_024371</name>
</gene>
<comment type="caution">
    <text evidence="1">The sequence shown here is derived from an EMBL/GenBank/DDBJ whole genome shotgun (WGS) entry which is preliminary data.</text>
</comment>